<protein>
    <submittedName>
        <fullName evidence="1">Uncharacterized protein</fullName>
    </submittedName>
</protein>
<dbReference type="Proteomes" id="UP000194761">
    <property type="component" value="Unassembled WGS sequence"/>
</dbReference>
<reference evidence="1 2" key="1">
    <citation type="submission" date="2017-05" db="EMBL/GenBank/DDBJ databases">
        <title>Biotechnological potential of actinobacteria isolated from South African environments.</title>
        <authorList>
            <person name="Le Roes-Hill M."/>
            <person name="Prins A."/>
            <person name="Durrell K.A."/>
        </authorList>
    </citation>
    <scope>NUCLEOTIDE SEQUENCE [LARGE SCALE GENOMIC DNA]</scope>
    <source>
        <strain evidence="1">M26</strain>
    </source>
</reference>
<sequence>MAKVEVRAEPIVVQAETRAGTVTVLFPQLNCLRLEQIAGIGNGLRILARTGTELVACHRCGTASSRVRH</sequence>
<name>A0A243RG90_9ACTN</name>
<gene>
    <name evidence="1" type="ORF">CA984_27640</name>
</gene>
<dbReference type="AlphaFoldDB" id="A0A243RG90"/>
<proteinExistence type="predicted"/>
<dbReference type="RefSeq" id="WP_086576466.1">
    <property type="nucleotide sequence ID" value="NZ_NGFP01000149.1"/>
</dbReference>
<organism evidence="1 2">
    <name type="scientific">Streptosporangium minutum</name>
    <dbReference type="NCBI Taxonomy" id="569862"/>
    <lineage>
        <taxon>Bacteria</taxon>
        <taxon>Bacillati</taxon>
        <taxon>Actinomycetota</taxon>
        <taxon>Actinomycetes</taxon>
        <taxon>Streptosporangiales</taxon>
        <taxon>Streptosporangiaceae</taxon>
        <taxon>Streptosporangium</taxon>
    </lineage>
</organism>
<evidence type="ECO:0000313" key="1">
    <source>
        <dbReference type="EMBL" id="OUC93084.1"/>
    </source>
</evidence>
<comment type="caution">
    <text evidence="1">The sequence shown here is derived from an EMBL/GenBank/DDBJ whole genome shotgun (WGS) entry which is preliminary data.</text>
</comment>
<accession>A0A243RG90</accession>
<dbReference type="EMBL" id="NGFP01000149">
    <property type="protein sequence ID" value="OUC93084.1"/>
    <property type="molecule type" value="Genomic_DNA"/>
</dbReference>
<keyword evidence="2" id="KW-1185">Reference proteome</keyword>
<evidence type="ECO:0000313" key="2">
    <source>
        <dbReference type="Proteomes" id="UP000194761"/>
    </source>
</evidence>